<proteinExistence type="predicted"/>
<evidence type="ECO:0000313" key="2">
    <source>
        <dbReference type="EMBL" id="DAD75086.1"/>
    </source>
</evidence>
<feature type="transmembrane region" description="Helical" evidence="1">
    <location>
        <begin position="33"/>
        <end position="52"/>
    </location>
</feature>
<reference evidence="2" key="1">
    <citation type="journal article" date="2021" name="Proc. Natl. Acad. Sci. U.S.A.">
        <title>A Catalog of Tens of Thousands of Viruses from Human Metagenomes Reveals Hidden Associations with Chronic Diseases.</title>
        <authorList>
            <person name="Tisza M.J."/>
            <person name="Buck C.B."/>
        </authorList>
    </citation>
    <scope>NUCLEOTIDE SEQUENCE</scope>
    <source>
        <strain evidence="2">CtEEM24</strain>
    </source>
</reference>
<protein>
    <submittedName>
        <fullName evidence="2">Uncharacterized protein</fullName>
    </submittedName>
</protein>
<organism evidence="2">
    <name type="scientific">Siphoviridae sp. ctEEM24</name>
    <dbReference type="NCBI Taxonomy" id="2826203"/>
    <lineage>
        <taxon>Viruses</taxon>
        <taxon>Duplodnaviria</taxon>
        <taxon>Heunggongvirae</taxon>
        <taxon>Uroviricota</taxon>
        <taxon>Caudoviricetes</taxon>
    </lineage>
</organism>
<keyword evidence="1" id="KW-0812">Transmembrane</keyword>
<dbReference type="EMBL" id="BK014773">
    <property type="protein sequence ID" value="DAD75086.1"/>
    <property type="molecule type" value="Genomic_DNA"/>
</dbReference>
<accession>A0A8S5LYL9</accession>
<evidence type="ECO:0000256" key="1">
    <source>
        <dbReference type="SAM" id="Phobius"/>
    </source>
</evidence>
<keyword evidence="1" id="KW-0472">Membrane</keyword>
<sequence>MAFLNFSENFIALLLTFCYYVAALYCIPWELVLPVGLFLFIDFLLLYSYSGYTGHCHARVF</sequence>
<keyword evidence="1" id="KW-1133">Transmembrane helix</keyword>
<name>A0A8S5LYL9_9CAUD</name>